<dbReference type="InterPro" id="IPR013780">
    <property type="entry name" value="Glyco_hydro_b"/>
</dbReference>
<dbReference type="PANTHER" id="PTHR11452:SF42">
    <property type="entry name" value="ALPHA-GALACTOSIDASE"/>
    <property type="match status" value="1"/>
</dbReference>
<keyword evidence="4" id="KW-0326">Glycosidase</keyword>
<evidence type="ECO:0000256" key="3">
    <source>
        <dbReference type="ARBA" id="ARBA00022801"/>
    </source>
</evidence>
<dbReference type="SUPFAM" id="SSF51445">
    <property type="entry name" value="(Trans)glycosidases"/>
    <property type="match status" value="1"/>
</dbReference>
<dbReference type="HOGENOM" id="CLU_047215_0_0_10"/>
<evidence type="ECO:0000313" key="6">
    <source>
        <dbReference type="EMBL" id="EFB32043.1"/>
    </source>
</evidence>
<dbReference type="Pfam" id="PF17801">
    <property type="entry name" value="Melibiase_C"/>
    <property type="match status" value="1"/>
</dbReference>
<evidence type="ECO:0000259" key="5">
    <source>
        <dbReference type="Pfam" id="PF17801"/>
    </source>
</evidence>
<dbReference type="AlphaFoldDB" id="D1QS36"/>
<keyword evidence="2" id="KW-0732">Signal</keyword>
<dbReference type="Gene3D" id="2.60.40.1180">
    <property type="entry name" value="Golgi alpha-mannosidase II"/>
    <property type="match status" value="1"/>
</dbReference>
<evidence type="ECO:0000256" key="1">
    <source>
        <dbReference type="ARBA" id="ARBA00009743"/>
    </source>
</evidence>
<dbReference type="InterPro" id="IPR017853">
    <property type="entry name" value="GH"/>
</dbReference>
<dbReference type="InterPro" id="IPR013785">
    <property type="entry name" value="Aldolase_TIM"/>
</dbReference>
<proteinExistence type="inferred from homology"/>
<dbReference type="Gene3D" id="3.20.20.70">
    <property type="entry name" value="Aldolase class I"/>
    <property type="match status" value="1"/>
</dbReference>
<dbReference type="GO" id="GO:0005975">
    <property type="term" value="P:carbohydrate metabolic process"/>
    <property type="evidence" value="ECO:0007669"/>
    <property type="project" value="InterPro"/>
</dbReference>
<reference evidence="6 7" key="1">
    <citation type="submission" date="2009-11" db="EMBL/GenBank/DDBJ databases">
        <authorList>
            <person name="Weinstock G."/>
            <person name="Sodergren E."/>
            <person name="Clifton S."/>
            <person name="Fulton L."/>
            <person name="Fulton B."/>
            <person name="Courtney L."/>
            <person name="Fronick C."/>
            <person name="Harrison M."/>
            <person name="Strong C."/>
            <person name="Farmer C."/>
            <person name="Delahaunty K."/>
            <person name="Markovic C."/>
            <person name="Hall O."/>
            <person name="Minx P."/>
            <person name="Tomlinson C."/>
            <person name="Mitreva M."/>
            <person name="Nelson J."/>
            <person name="Hou S."/>
            <person name="Wollam A."/>
            <person name="Pepin K.H."/>
            <person name="Johnson M."/>
            <person name="Bhonagiri V."/>
            <person name="Nash W.E."/>
            <person name="Warren W."/>
            <person name="Chinwalla A."/>
            <person name="Mardis E.R."/>
            <person name="Wilson R.K."/>
        </authorList>
    </citation>
    <scope>NUCLEOTIDE SEQUENCE [LARGE SCALE GENOMIC DNA]</scope>
    <source>
        <strain evidence="6 7">F0302</strain>
    </source>
</reference>
<dbReference type="InterPro" id="IPR002241">
    <property type="entry name" value="Glyco_hydro_27"/>
</dbReference>
<dbReference type="GO" id="GO:0004553">
    <property type="term" value="F:hydrolase activity, hydrolyzing O-glycosyl compounds"/>
    <property type="evidence" value="ECO:0007669"/>
    <property type="project" value="InterPro"/>
</dbReference>
<evidence type="ECO:0000313" key="7">
    <source>
        <dbReference type="Proteomes" id="UP000004079"/>
    </source>
</evidence>
<sequence length="387" mass="44207">MNLKPYGYDMVCTDGFIPMLAEDGSEYMTRYGSITLKKLIKKCCTKGLKEGVYDNPFWIHGADTTHVCGTRGITFDDLRYHPSDKVFHPDTADRWFSWVVATRLGGKEYIDGFFKHYHDLGVDFIRMDFLSWYEDGFDCNMGLVGRGYGRDSYELALKYICESARKYGIFTSLVMPYLYDNAAFESLYGNMVRIVADTGDGGWEHFSAANRGKLFKSWPNCDNVFDGFLHWSSIVGKGKIILDGNFTRLSRFSNTAEMQSVISLQLLVGEPIAVADRPCSIGNRIGFYQNKELLKLNQQGVVGKPFSMDSRDVCSQIWTGMLKDGSWIVGFFNREDTTQTRQLHFATLGLKDKWKVRDMWRHANERPAAIYRVTLVPHACKVIHLTK</sequence>
<gene>
    <name evidence="6" type="ORF">HMPREF0971_01792</name>
</gene>
<organism evidence="6 7">
    <name type="scientific">Segatella oris F0302</name>
    <dbReference type="NCBI Taxonomy" id="649760"/>
    <lineage>
        <taxon>Bacteria</taxon>
        <taxon>Pseudomonadati</taxon>
        <taxon>Bacteroidota</taxon>
        <taxon>Bacteroidia</taxon>
        <taxon>Bacteroidales</taxon>
        <taxon>Prevotellaceae</taxon>
        <taxon>Segatella</taxon>
    </lineage>
</organism>
<dbReference type="EMBL" id="ACUZ02000031">
    <property type="protein sequence ID" value="EFB32043.1"/>
    <property type="molecule type" value="Genomic_DNA"/>
</dbReference>
<dbReference type="SUPFAM" id="SSF51011">
    <property type="entry name" value="Glycosyl hydrolase domain"/>
    <property type="match status" value="1"/>
</dbReference>
<protein>
    <recommendedName>
        <fullName evidence="5">Alpha galactosidase C-terminal domain-containing protein</fullName>
    </recommendedName>
</protein>
<keyword evidence="3" id="KW-0378">Hydrolase</keyword>
<dbReference type="STRING" id="649760.HMPREF0971_01792"/>
<evidence type="ECO:0000256" key="4">
    <source>
        <dbReference type="ARBA" id="ARBA00023295"/>
    </source>
</evidence>
<feature type="domain" description="Alpha galactosidase C-terminal" evidence="5">
    <location>
        <begin position="315"/>
        <end position="384"/>
    </location>
</feature>
<dbReference type="InterPro" id="IPR041233">
    <property type="entry name" value="Melibiase_C"/>
</dbReference>
<comment type="similarity">
    <text evidence="1">Belongs to the glycosyl hydrolase 27 family.</text>
</comment>
<evidence type="ECO:0000256" key="2">
    <source>
        <dbReference type="ARBA" id="ARBA00022729"/>
    </source>
</evidence>
<comment type="caution">
    <text evidence="6">The sequence shown here is derived from an EMBL/GenBank/DDBJ whole genome shotgun (WGS) entry which is preliminary data.</text>
</comment>
<name>D1QS36_9BACT</name>
<dbReference type="PANTHER" id="PTHR11452">
    <property type="entry name" value="ALPHA-GALACTOSIDASE/ALPHA-N-ACETYLGALACTOSAMINIDASE"/>
    <property type="match status" value="1"/>
</dbReference>
<dbReference type="Proteomes" id="UP000004079">
    <property type="component" value="Unassembled WGS sequence"/>
</dbReference>
<accession>D1QS36</accession>